<comment type="caution">
    <text evidence="4">The sequence shown here is derived from an EMBL/GenBank/DDBJ whole genome shotgun (WGS) entry which is preliminary data.</text>
</comment>
<dbReference type="EMBL" id="JAUJFL010000001">
    <property type="protein sequence ID" value="KAK2613140.1"/>
    <property type="molecule type" value="Genomic_DNA"/>
</dbReference>
<dbReference type="Pfam" id="PF25438">
    <property type="entry name" value="DUF7896"/>
    <property type="match status" value="1"/>
</dbReference>
<feature type="compositionally biased region" description="Basic and acidic residues" evidence="2">
    <location>
        <begin position="223"/>
        <end position="232"/>
    </location>
</feature>
<dbReference type="Proteomes" id="UP001265746">
    <property type="component" value="Unassembled WGS sequence"/>
</dbReference>
<protein>
    <recommendedName>
        <fullName evidence="3">DUF7896 domain-containing protein</fullName>
    </recommendedName>
</protein>
<name>A0AAD9W6U5_PHOAM</name>
<sequence>MDPTLTSHKLTPPYTLIKLSELEIGQASNEILGGQGNGPQRKVILNVAKIESEAVSVVVVTSRGPVPGVVLPEKTSLKLRGPSQSQAVHMVKLSELIEQGDSGSAVIDPATGTCYGHVILGAERDFVAYMVPAPDTLADILLNFGKLPSLQLRRPSVTERSGDVKRWKCVIPRAETDSQPLSPLDKCTSCSTGKLYRTRNRAAAHLRRNHLSSEPANRRKNTKQTDGKKGDRLPGAQLKKCISETTVTPLYAKVMEAESDSESDYENDADVTDDESEKVLPLAISEMAISDRQASAEEENKELRRHNKQLEDGLKLLEGDIDVLMEDREELKQKVDYLQRILLEQELEAPLGIGQPGSLLRVGHGWTEASDEKYEFSDRLDTIYSCGSSDTSMNSLLQWTESVSSESSRPTSYEKESCVSPKMTIHPDLDVGHFIRRSSTRRKAPPRRVGRKATLTPMLAHLGMRHRNGAADRHLRALATSWKKSGTVLANRVENKEGLFQQGYTPWSGIWSRGERHYSLKWVHKRGLPAAGS</sequence>
<feature type="region of interest" description="Disordered" evidence="2">
    <location>
        <begin position="205"/>
        <end position="236"/>
    </location>
</feature>
<gene>
    <name evidence="4" type="ORF">N8I77_000068</name>
</gene>
<evidence type="ECO:0000256" key="1">
    <source>
        <dbReference type="SAM" id="Coils"/>
    </source>
</evidence>
<evidence type="ECO:0000256" key="2">
    <source>
        <dbReference type="SAM" id="MobiDB-lite"/>
    </source>
</evidence>
<dbReference type="AlphaFoldDB" id="A0AAD9W6U5"/>
<dbReference type="InterPro" id="IPR057218">
    <property type="entry name" value="DUF7896"/>
</dbReference>
<proteinExistence type="predicted"/>
<evidence type="ECO:0000259" key="3">
    <source>
        <dbReference type="Pfam" id="PF25438"/>
    </source>
</evidence>
<feature type="coiled-coil region" evidence="1">
    <location>
        <begin position="289"/>
        <end position="348"/>
    </location>
</feature>
<evidence type="ECO:0000313" key="5">
    <source>
        <dbReference type="Proteomes" id="UP001265746"/>
    </source>
</evidence>
<feature type="domain" description="DUF7896" evidence="3">
    <location>
        <begin position="164"/>
        <end position="243"/>
    </location>
</feature>
<keyword evidence="1" id="KW-0175">Coiled coil</keyword>
<keyword evidence="5" id="KW-1185">Reference proteome</keyword>
<organism evidence="4 5">
    <name type="scientific">Phomopsis amygdali</name>
    <name type="common">Fusicoccum amygdali</name>
    <dbReference type="NCBI Taxonomy" id="1214568"/>
    <lineage>
        <taxon>Eukaryota</taxon>
        <taxon>Fungi</taxon>
        <taxon>Dikarya</taxon>
        <taxon>Ascomycota</taxon>
        <taxon>Pezizomycotina</taxon>
        <taxon>Sordariomycetes</taxon>
        <taxon>Sordariomycetidae</taxon>
        <taxon>Diaporthales</taxon>
        <taxon>Diaporthaceae</taxon>
        <taxon>Diaporthe</taxon>
    </lineage>
</organism>
<reference evidence="4" key="1">
    <citation type="submission" date="2023-06" db="EMBL/GenBank/DDBJ databases">
        <authorList>
            <person name="Noh H."/>
        </authorList>
    </citation>
    <scope>NUCLEOTIDE SEQUENCE</scope>
    <source>
        <strain evidence="4">DUCC20226</strain>
    </source>
</reference>
<evidence type="ECO:0000313" key="4">
    <source>
        <dbReference type="EMBL" id="KAK2613140.1"/>
    </source>
</evidence>
<dbReference type="PANTHER" id="PTHR42031">
    <property type="entry name" value="KEY LIME PATHOGENICITY PROTEIN"/>
    <property type="match status" value="1"/>
</dbReference>
<dbReference type="PANTHER" id="PTHR42031:SF1">
    <property type="entry name" value="KEY LIME PATHOGENICITY PROTEIN"/>
    <property type="match status" value="1"/>
</dbReference>
<accession>A0AAD9W6U5</accession>